<dbReference type="STRING" id="683960.A0A1E3NVJ8"/>
<feature type="domain" description="RING-type" evidence="11">
    <location>
        <begin position="164"/>
        <end position="438"/>
    </location>
</feature>
<evidence type="ECO:0000256" key="7">
    <source>
        <dbReference type="ARBA" id="ARBA00022833"/>
    </source>
</evidence>
<keyword evidence="6" id="KW-0833">Ubl conjugation pathway</keyword>
<reference evidence="12 13" key="1">
    <citation type="journal article" date="2016" name="Proc. Natl. Acad. Sci. U.S.A.">
        <title>Comparative genomics of biotechnologically important yeasts.</title>
        <authorList>
            <person name="Riley R."/>
            <person name="Haridas S."/>
            <person name="Wolfe K.H."/>
            <person name="Lopes M.R."/>
            <person name="Hittinger C.T."/>
            <person name="Goeker M."/>
            <person name="Salamov A.A."/>
            <person name="Wisecaver J.H."/>
            <person name="Long T.M."/>
            <person name="Calvey C.H."/>
            <person name="Aerts A.L."/>
            <person name="Barry K.W."/>
            <person name="Choi C."/>
            <person name="Clum A."/>
            <person name="Coughlan A.Y."/>
            <person name="Deshpande S."/>
            <person name="Douglass A.P."/>
            <person name="Hanson S.J."/>
            <person name="Klenk H.-P."/>
            <person name="LaButti K.M."/>
            <person name="Lapidus A."/>
            <person name="Lindquist E.A."/>
            <person name="Lipzen A.M."/>
            <person name="Meier-Kolthoff J.P."/>
            <person name="Ohm R.A."/>
            <person name="Otillar R.P."/>
            <person name="Pangilinan J.L."/>
            <person name="Peng Y."/>
            <person name="Rokas A."/>
            <person name="Rosa C.A."/>
            <person name="Scheuner C."/>
            <person name="Sibirny A.A."/>
            <person name="Slot J.C."/>
            <person name="Stielow J.B."/>
            <person name="Sun H."/>
            <person name="Kurtzman C.P."/>
            <person name="Blackwell M."/>
            <person name="Grigoriev I.V."/>
            <person name="Jeffries T.W."/>
        </authorList>
    </citation>
    <scope>NUCLEOTIDE SEQUENCE [LARGE SCALE GENOMIC DNA]</scope>
    <source>
        <strain evidence="13">ATCC 58044 / CBS 1984 / NCYC 433 / NRRL Y-366-8</strain>
    </source>
</reference>
<dbReference type="InterPro" id="IPR002867">
    <property type="entry name" value="IBR_dom"/>
</dbReference>
<proteinExistence type="inferred from homology"/>
<dbReference type="InterPro" id="IPR001841">
    <property type="entry name" value="Znf_RING"/>
</dbReference>
<dbReference type="RefSeq" id="XP_019036436.1">
    <property type="nucleotide sequence ID" value="XM_019183917.1"/>
</dbReference>
<evidence type="ECO:0000256" key="1">
    <source>
        <dbReference type="ARBA" id="ARBA00004906"/>
    </source>
</evidence>
<dbReference type="GO" id="GO:0085020">
    <property type="term" value="P:protein K6-linked ubiquitination"/>
    <property type="evidence" value="ECO:0007669"/>
    <property type="project" value="EnsemblFungi"/>
</dbReference>
<dbReference type="GO" id="GO:0008270">
    <property type="term" value="F:zinc ion binding"/>
    <property type="evidence" value="ECO:0007669"/>
    <property type="project" value="UniProtKB-KW"/>
</dbReference>
<dbReference type="InterPro" id="IPR047548">
    <property type="entry name" value="Rcat_RBR_RNF14"/>
</dbReference>
<evidence type="ECO:0000259" key="10">
    <source>
        <dbReference type="PROSITE" id="PS50089"/>
    </source>
</evidence>
<protein>
    <recommendedName>
        <fullName evidence="14">RING-type domain-containing protein</fullName>
    </recommendedName>
</protein>
<evidence type="ECO:0008006" key="14">
    <source>
        <dbReference type="Google" id="ProtNLM"/>
    </source>
</evidence>
<keyword evidence="7" id="KW-0862">Zinc</keyword>
<dbReference type="SMART" id="SM00184">
    <property type="entry name" value="RING"/>
    <property type="match status" value="2"/>
</dbReference>
<evidence type="ECO:0000256" key="3">
    <source>
        <dbReference type="ARBA" id="ARBA00022723"/>
    </source>
</evidence>
<dbReference type="InterPro" id="IPR044066">
    <property type="entry name" value="TRIAD_supradom"/>
</dbReference>
<feature type="domain" description="RING-type" evidence="10">
    <location>
        <begin position="168"/>
        <end position="216"/>
    </location>
</feature>
<dbReference type="InterPro" id="IPR018957">
    <property type="entry name" value="Znf_C3HC4_RING-type"/>
</dbReference>
<sequence length="448" mass="51724">MTEETELPDDLEVLRSIYPEIQLKNGGRELALEIKLKPESKINVILQSSVGKELGRFQTKYFEPLRFHAVLPMRVGVAEIESSWISLDLLDEMKAKINNLVQDAVETDMMDSLLYTVIDYLTVDLIQDFHGKLFNNDIKTESESYYEELQQTSHEQRLLNFATDRFTCSICLDSYDGVDGLLLDCDHAFCKPCFKEYAIQIINNSDDASKLQCPNCPIPNPKNLHLKTTSELRTILFTSKITKSTLLQVVEPELVEKYESLRHNFLFEKFQQYYPFSCSKCPRCSHWVFRDDVDDKLVICDHCKLAYCFECNHSWHGTTNYCGSKLNSIPYEIIEEMLQDDTLESRKEKLSQMYGRRTLKLAIDAFISEKLFREAVENEEDLMSCPKCSTVVTKSDGCNKMKYSVCSFHFCYLCGELLDTANPYTHFTDLKSECYGKLFEGMPGTEDL</sequence>
<dbReference type="PANTHER" id="PTHR22770:SF13">
    <property type="entry name" value="RING-TYPE DOMAIN-CONTAINING PROTEIN"/>
    <property type="match status" value="1"/>
</dbReference>
<organism evidence="12 13">
    <name type="scientific">Wickerhamomyces anomalus (strain ATCC 58044 / CBS 1984 / NCYC 433 / NRRL Y-366-8)</name>
    <name type="common">Yeast</name>
    <name type="synonym">Hansenula anomala</name>
    <dbReference type="NCBI Taxonomy" id="683960"/>
    <lineage>
        <taxon>Eukaryota</taxon>
        <taxon>Fungi</taxon>
        <taxon>Dikarya</taxon>
        <taxon>Ascomycota</taxon>
        <taxon>Saccharomycotina</taxon>
        <taxon>Saccharomycetes</taxon>
        <taxon>Phaffomycetales</taxon>
        <taxon>Wickerhamomycetaceae</taxon>
        <taxon>Wickerhamomyces</taxon>
    </lineage>
</organism>
<dbReference type="InterPro" id="IPR051628">
    <property type="entry name" value="LUBAC_E3_Ligases"/>
</dbReference>
<evidence type="ECO:0000256" key="8">
    <source>
        <dbReference type="ARBA" id="ARBA00044508"/>
    </source>
</evidence>
<dbReference type="PROSITE" id="PS51873">
    <property type="entry name" value="TRIAD"/>
    <property type="match status" value="1"/>
</dbReference>
<dbReference type="InterPro" id="IPR013083">
    <property type="entry name" value="Znf_RING/FYVE/PHD"/>
</dbReference>
<evidence type="ECO:0000256" key="5">
    <source>
        <dbReference type="ARBA" id="ARBA00022771"/>
    </source>
</evidence>
<evidence type="ECO:0000256" key="6">
    <source>
        <dbReference type="ARBA" id="ARBA00022786"/>
    </source>
</evidence>
<dbReference type="GO" id="GO:0097039">
    <property type="term" value="P:protein linear polyubiquitination"/>
    <property type="evidence" value="ECO:0007669"/>
    <property type="project" value="TreeGrafter"/>
</dbReference>
<comment type="pathway">
    <text evidence="1">Protein modification; protein ubiquitination.</text>
</comment>
<dbReference type="GO" id="GO:0004842">
    <property type="term" value="F:ubiquitin-protein transferase activity"/>
    <property type="evidence" value="ECO:0007669"/>
    <property type="project" value="TreeGrafter"/>
</dbReference>
<dbReference type="AlphaFoldDB" id="A0A1E3NVJ8"/>
<name>A0A1E3NVJ8_WICAA</name>
<dbReference type="Pfam" id="PF26200">
    <property type="entry name" value="Rcat_RNF216"/>
    <property type="match status" value="1"/>
</dbReference>
<dbReference type="Gene3D" id="1.20.120.1750">
    <property type="match status" value="1"/>
</dbReference>
<dbReference type="OrthoDB" id="1431934at2759"/>
<evidence type="ECO:0000256" key="4">
    <source>
        <dbReference type="ARBA" id="ARBA00022737"/>
    </source>
</evidence>
<keyword evidence="3" id="KW-0479">Metal-binding</keyword>
<gene>
    <name evidence="12" type="ORF">WICANDRAFT_65487</name>
</gene>
<dbReference type="PROSITE" id="PS50089">
    <property type="entry name" value="ZF_RING_2"/>
    <property type="match status" value="1"/>
</dbReference>
<dbReference type="GO" id="GO:0160127">
    <property type="term" value="P:protein-RNA covalent cross-linking repair"/>
    <property type="evidence" value="ECO:0007669"/>
    <property type="project" value="EnsemblFungi"/>
</dbReference>
<dbReference type="GO" id="GO:0043161">
    <property type="term" value="P:proteasome-mediated ubiquitin-dependent protein catabolic process"/>
    <property type="evidence" value="ECO:0007669"/>
    <property type="project" value="TreeGrafter"/>
</dbReference>
<dbReference type="SUPFAM" id="SSF57850">
    <property type="entry name" value="RING/U-box"/>
    <property type="match status" value="3"/>
</dbReference>
<evidence type="ECO:0000313" key="12">
    <source>
        <dbReference type="EMBL" id="ODQ57229.1"/>
    </source>
</evidence>
<dbReference type="CDD" id="cd23820">
    <property type="entry name" value="RWD_RNF14"/>
    <property type="match status" value="1"/>
</dbReference>
<dbReference type="GO" id="GO:0000151">
    <property type="term" value="C:ubiquitin ligase complex"/>
    <property type="evidence" value="ECO:0007669"/>
    <property type="project" value="TreeGrafter"/>
</dbReference>
<dbReference type="EMBL" id="KV454214">
    <property type="protein sequence ID" value="ODQ57229.1"/>
    <property type="molecule type" value="Genomic_DNA"/>
</dbReference>
<dbReference type="PANTHER" id="PTHR22770">
    <property type="entry name" value="UBIQUITIN CONJUGATING ENZYME 7 INTERACTING PROTEIN-RELATED"/>
    <property type="match status" value="1"/>
</dbReference>
<dbReference type="GO" id="GO:0006449">
    <property type="term" value="P:regulation of translational termination"/>
    <property type="evidence" value="ECO:0007669"/>
    <property type="project" value="EnsemblFungi"/>
</dbReference>
<dbReference type="SMART" id="SM00647">
    <property type="entry name" value="IBR"/>
    <property type="match status" value="2"/>
</dbReference>
<evidence type="ECO:0000256" key="9">
    <source>
        <dbReference type="PROSITE-ProRule" id="PRU00175"/>
    </source>
</evidence>
<dbReference type="GeneID" id="30201163"/>
<keyword evidence="4" id="KW-0677">Repeat</keyword>
<dbReference type="Pfam" id="PF00097">
    <property type="entry name" value="zf-C3HC4"/>
    <property type="match status" value="1"/>
</dbReference>
<keyword evidence="13" id="KW-1185">Reference proteome</keyword>
<comment type="similarity">
    <text evidence="8">Belongs to the RBR family. RNF14 subfamily.</text>
</comment>
<dbReference type="CDD" id="cd20354">
    <property type="entry name" value="Rcat_RBR_RNF14"/>
    <property type="match status" value="1"/>
</dbReference>
<dbReference type="Proteomes" id="UP000094112">
    <property type="component" value="Unassembled WGS sequence"/>
</dbReference>
<dbReference type="GO" id="GO:0043130">
    <property type="term" value="F:ubiquitin binding"/>
    <property type="evidence" value="ECO:0007669"/>
    <property type="project" value="TreeGrafter"/>
</dbReference>
<evidence type="ECO:0000259" key="11">
    <source>
        <dbReference type="PROSITE" id="PS51873"/>
    </source>
</evidence>
<keyword evidence="5 9" id="KW-0863">Zinc-finger</keyword>
<accession>A0A1E3NVJ8</accession>
<keyword evidence="2" id="KW-0808">Transferase</keyword>
<evidence type="ECO:0000256" key="2">
    <source>
        <dbReference type="ARBA" id="ARBA00022679"/>
    </source>
</evidence>
<dbReference type="Gene3D" id="3.30.40.10">
    <property type="entry name" value="Zinc/RING finger domain, C3HC4 (zinc finger)"/>
    <property type="match status" value="1"/>
</dbReference>
<evidence type="ECO:0000313" key="13">
    <source>
        <dbReference type="Proteomes" id="UP000094112"/>
    </source>
</evidence>